<keyword evidence="3" id="KW-1185">Reference proteome</keyword>
<reference evidence="2 3" key="1">
    <citation type="journal article" date="2021" name="Front. Microbiol.">
        <title>Comprehensive Comparative Genomics and Phenotyping of Methylobacterium Species.</title>
        <authorList>
            <person name="Alessa O."/>
            <person name="Ogura Y."/>
            <person name="Fujitani Y."/>
            <person name="Takami H."/>
            <person name="Hayashi T."/>
            <person name="Sahin N."/>
            <person name="Tani A."/>
        </authorList>
    </citation>
    <scope>NUCLEOTIDE SEQUENCE [LARGE SCALE GENOMIC DNA]</scope>
    <source>
        <strain evidence="2 3">DSM 23679</strain>
    </source>
</reference>
<dbReference type="Pfam" id="PF13476">
    <property type="entry name" value="AAA_23"/>
    <property type="match status" value="1"/>
</dbReference>
<dbReference type="InterPro" id="IPR038729">
    <property type="entry name" value="Rad50/SbcC_AAA"/>
</dbReference>
<dbReference type="Pfam" id="PF13558">
    <property type="entry name" value="SbcC_Walker_B"/>
    <property type="match status" value="1"/>
</dbReference>
<gene>
    <name evidence="2" type="ORF">AFCDBAGC_0176</name>
</gene>
<comment type="caution">
    <text evidence="2">The sequence shown here is derived from an EMBL/GenBank/DDBJ whole genome shotgun (WGS) entry which is preliminary data.</text>
</comment>
<feature type="domain" description="Rad50/SbcC-type AAA" evidence="1">
    <location>
        <begin position="10"/>
        <end position="194"/>
    </location>
</feature>
<sequence length="1247" mass="130276">MRILAIRGANLASLAAPFDIDLDGGPLGATGIFAITGETGAGKSTILDALCLALYGRFPRVSAGRNEDVPDPGGQAINSGDPRAILRRGAGEGFAEVDFLGRDGVAYRARWTVYRARNRANGRLQAETRILSRIEDGAAVATGKTAVNEAVVARTDLTFDQFRRTVVLAQGEFDAFLLAGEGDRADLLEKITGTQVYTEISKRVRAGADERRAAFAILVARHDAIGLLDVAERRERTAERDVIDAAMPALATEHGSHLTALDHARRSAAAEARFAEAAVLVEQAASAVRDGRDDAVRLAEIEAVEPSRRPADAMTAAEAELAAAEGVLETAVADVDATGAALAEVRTGLATARAADEAGEADYRGFTPTWGAAGVLDARIVELAREADAATAGAKDATANLDGARARRCDLDKAYDALSASRDETARRIVADAAMAPLADGAAEIAGLFEKRTALALERDAALVALADAETRIGEADAATASAAEQAASAREARDRHIVDRANREEEHRGLDVEGAEAGHAHLRTLMERLAAVSDLARRHDRAGAELARARAGQADAGALREATEALRIEAETARGQATRARMEIAAMADLAERGASAEAAALRSVLVDGRPCPVCGSTSHPVDDGHGGDALTRLAETMRGRRSEIDAELARADAAFAEAVAARSDASARFDAAARDGAQAGSTLTDCAEAYAGHLPGLASACLSAGVQEPPHTLGPGSVDRLGSIAEAAGAVRASLAARLERARALSGEIRVAEKAIAVADGVIAAADRLIMAEAAPRQDAALAAERARTQATASTDRIASIVRKLGPILAPAGLDEAQLACDPDGTARRIAGLGTAYREARENHHGIVSALNDLVPRRAVATEAEATAAILRETAVRSADDRATALVDVRRDRAGLLGGEPTDGHRDRVTADRDTARENHRMALEAAGIAAALHATANGAAEHADAQRRRARNVMGEAQGRFLASCGTRGPDAVLALLAVPLEAVTALREARDRLLRAYEAAEAGLAARRTDVDALRGLPPVDVPGTEAAAAAVAEAIATHQRRRGALDAELARDDDALGQAANLSGEIEAVREGLDAWEMVDAAVGSANGDRFRRFAQGVTLEHLAHLANEQLRTLSPRYALVRSQGTDLALHVLDRDMGDELRGTRSLSGGERFLVALALALALSGLEGRAAFVDTLFIDEGFGSLDAETLDVAIDALESLQGQGRRVGVITHVAAMIDRIAVQVRVERRGNGRSVVRVTDGA</sequence>
<dbReference type="RefSeq" id="WP_147708291.1">
    <property type="nucleotide sequence ID" value="NZ_BPQG01000004.1"/>
</dbReference>
<organism evidence="2 3">
    <name type="scientific">Methylobacterium cerastii</name>
    <dbReference type="NCBI Taxonomy" id="932741"/>
    <lineage>
        <taxon>Bacteria</taxon>
        <taxon>Pseudomonadati</taxon>
        <taxon>Pseudomonadota</taxon>
        <taxon>Alphaproteobacteria</taxon>
        <taxon>Hyphomicrobiales</taxon>
        <taxon>Methylobacteriaceae</taxon>
        <taxon>Methylobacterium</taxon>
    </lineage>
</organism>
<dbReference type="InterPro" id="IPR027417">
    <property type="entry name" value="P-loop_NTPase"/>
</dbReference>
<evidence type="ECO:0000313" key="2">
    <source>
        <dbReference type="EMBL" id="GJD42340.1"/>
    </source>
</evidence>
<dbReference type="Proteomes" id="UP001055117">
    <property type="component" value="Unassembled WGS sequence"/>
</dbReference>
<protein>
    <recommendedName>
        <fullName evidence="1">Rad50/SbcC-type AAA domain-containing protein</fullName>
    </recommendedName>
</protein>
<evidence type="ECO:0000259" key="1">
    <source>
        <dbReference type="Pfam" id="PF13476"/>
    </source>
</evidence>
<accession>A0ABQ4QBZ4</accession>
<proteinExistence type="predicted"/>
<dbReference type="PANTHER" id="PTHR32114:SF2">
    <property type="entry name" value="ABC TRANSPORTER ABCH.3"/>
    <property type="match status" value="1"/>
</dbReference>
<name>A0ABQ4QBZ4_9HYPH</name>
<evidence type="ECO:0000313" key="3">
    <source>
        <dbReference type="Proteomes" id="UP001055117"/>
    </source>
</evidence>
<dbReference type="Gene3D" id="3.40.50.300">
    <property type="entry name" value="P-loop containing nucleotide triphosphate hydrolases"/>
    <property type="match status" value="2"/>
</dbReference>
<dbReference type="SUPFAM" id="SSF52540">
    <property type="entry name" value="P-loop containing nucleoside triphosphate hydrolases"/>
    <property type="match status" value="1"/>
</dbReference>
<dbReference type="PANTHER" id="PTHR32114">
    <property type="entry name" value="ABC TRANSPORTER ABCH.3"/>
    <property type="match status" value="1"/>
</dbReference>
<dbReference type="EMBL" id="BPQG01000004">
    <property type="protein sequence ID" value="GJD42340.1"/>
    <property type="molecule type" value="Genomic_DNA"/>
</dbReference>